<sequence>MSSNKRRIAVLGSRSVGKSSLIIQYCQNEFIDSYYPTIESTFAKTVKFKNVEYDVDIIDTAGQDEFSLLNSKHAIGIHGYVLHAIGIHGYVLVYSVNSRNSFDMIQIIYDKIISFCGVASIPCVIVGSKSDLEASRQVNSEEGKRLAGENHTAFVETSAKLNENVAKVFEECLEEIEKRVPNNEAEPPASKCWIM</sequence>
<evidence type="ECO:0000313" key="4">
    <source>
        <dbReference type="EMBL" id="GAT59393.1"/>
    </source>
</evidence>
<proteinExistence type="predicted"/>
<keyword evidence="5" id="KW-1185">Reference proteome</keyword>
<dbReference type="EMBL" id="DF849863">
    <property type="protein sequence ID" value="GAT59393.1"/>
    <property type="molecule type" value="Genomic_DNA"/>
</dbReference>
<dbReference type="NCBIfam" id="TIGR00231">
    <property type="entry name" value="small_GTP"/>
    <property type="match status" value="1"/>
</dbReference>
<dbReference type="InterPro" id="IPR020849">
    <property type="entry name" value="Small_GTPase_Ras-type"/>
</dbReference>
<dbReference type="InterPro" id="IPR005225">
    <property type="entry name" value="Small_GTP-bd"/>
</dbReference>
<keyword evidence="3" id="KW-0342">GTP-binding</keyword>
<dbReference type="SUPFAM" id="SSF52540">
    <property type="entry name" value="P-loop containing nucleoside triphosphate hydrolases"/>
    <property type="match status" value="1"/>
</dbReference>
<dbReference type="PANTHER" id="PTHR24070">
    <property type="entry name" value="RAS, DI-RAS, AND RHEB FAMILY MEMBERS OF SMALL GTPASE SUPERFAMILY"/>
    <property type="match status" value="1"/>
</dbReference>
<dbReference type="SMART" id="SM00175">
    <property type="entry name" value="RAB"/>
    <property type="match status" value="1"/>
</dbReference>
<reference evidence="4" key="1">
    <citation type="submission" date="2014-09" db="EMBL/GenBank/DDBJ databases">
        <title>Genome sequence of the luminous mushroom Mycena chlorophos for searching fungal bioluminescence genes.</title>
        <authorList>
            <person name="Tanaka Y."/>
            <person name="Kasuga D."/>
            <person name="Oba Y."/>
            <person name="Hase S."/>
            <person name="Sato K."/>
            <person name="Oba Y."/>
            <person name="Sakakibara Y."/>
        </authorList>
    </citation>
    <scope>NUCLEOTIDE SEQUENCE</scope>
</reference>
<gene>
    <name evidence="4" type="ORF">MCHLO_15687</name>
</gene>
<dbReference type="InterPro" id="IPR027417">
    <property type="entry name" value="P-loop_NTPase"/>
</dbReference>
<dbReference type="PRINTS" id="PR00449">
    <property type="entry name" value="RASTRNSFRMNG"/>
</dbReference>
<dbReference type="PROSITE" id="PS51420">
    <property type="entry name" value="RHO"/>
    <property type="match status" value="1"/>
</dbReference>
<dbReference type="PROSITE" id="PS51421">
    <property type="entry name" value="RAS"/>
    <property type="match status" value="1"/>
</dbReference>
<evidence type="ECO:0008006" key="6">
    <source>
        <dbReference type="Google" id="ProtNLM"/>
    </source>
</evidence>
<protein>
    <recommendedName>
        <fullName evidence="6">Rheb small monomeric GTPase</fullName>
    </recommendedName>
</protein>
<dbReference type="Gene3D" id="3.40.50.300">
    <property type="entry name" value="P-loop containing nucleotide triphosphate hydrolases"/>
    <property type="match status" value="1"/>
</dbReference>
<name>A0ABQ0M833_MYCCL</name>
<accession>A0ABQ0M833</accession>
<dbReference type="PROSITE" id="PS51419">
    <property type="entry name" value="RAB"/>
    <property type="match status" value="1"/>
</dbReference>
<dbReference type="Proteomes" id="UP000815677">
    <property type="component" value="Unassembled WGS sequence"/>
</dbReference>
<dbReference type="SMART" id="SM00173">
    <property type="entry name" value="RAS"/>
    <property type="match status" value="1"/>
</dbReference>
<evidence type="ECO:0000256" key="3">
    <source>
        <dbReference type="ARBA" id="ARBA00023134"/>
    </source>
</evidence>
<evidence type="ECO:0000256" key="1">
    <source>
        <dbReference type="ARBA" id="ARBA00004342"/>
    </source>
</evidence>
<dbReference type="SMART" id="SM00174">
    <property type="entry name" value="RHO"/>
    <property type="match status" value="1"/>
</dbReference>
<comment type="subcellular location">
    <subcellularLocation>
        <location evidence="1">Cell membrane</location>
        <topology evidence="1">Lipid-anchor</topology>
        <orientation evidence="1">Cytoplasmic side</orientation>
    </subcellularLocation>
</comment>
<keyword evidence="2" id="KW-0547">Nucleotide-binding</keyword>
<evidence type="ECO:0000256" key="2">
    <source>
        <dbReference type="ARBA" id="ARBA00022741"/>
    </source>
</evidence>
<dbReference type="InterPro" id="IPR001806">
    <property type="entry name" value="Small_GTPase"/>
</dbReference>
<dbReference type="Pfam" id="PF00071">
    <property type="entry name" value="Ras"/>
    <property type="match status" value="1"/>
</dbReference>
<organism evidence="4 5">
    <name type="scientific">Mycena chlorophos</name>
    <name type="common">Agaric fungus</name>
    <name type="synonym">Agaricus chlorophos</name>
    <dbReference type="NCBI Taxonomy" id="658473"/>
    <lineage>
        <taxon>Eukaryota</taxon>
        <taxon>Fungi</taxon>
        <taxon>Dikarya</taxon>
        <taxon>Basidiomycota</taxon>
        <taxon>Agaricomycotina</taxon>
        <taxon>Agaricomycetes</taxon>
        <taxon>Agaricomycetidae</taxon>
        <taxon>Agaricales</taxon>
        <taxon>Marasmiineae</taxon>
        <taxon>Mycenaceae</taxon>
        <taxon>Mycena</taxon>
    </lineage>
</organism>
<evidence type="ECO:0000313" key="5">
    <source>
        <dbReference type="Proteomes" id="UP000815677"/>
    </source>
</evidence>